<sequence length="386" mass="43763">MGVPPDPNQYFRQRMFLWAPMRMWKIPLNCPKCKLQLSHSGIYTRAREVVDIDSRYYLVSLDYPSFYAYRPDYLNGKRPVVQRNTGTFHRTPQYWLAHSWLRRFAEGYGRSNLAAHKVGQWARLRPSLEQMSLKERHLKTDRWEYATIAFEGQLAAGTGDLQSLMTMIYKTVDDLKDIHYHLKENGRINGLNINTTYANDTACAKCLQTVSDILRKKTAGRIFVVLSPYISFMNDGDTAMTDVAIKECEIVYARIIGDGKPKNLLVGHVEVDGDVQPSLGSLFPCPEESCVEVYQTCKGLEAHVADRAHGLCGLRARRPGPHPGYPGNGLNRRTNPGYPENGLNRRTLPGYPENGLNRLRTNPGYPENGLNRLRTNPGYPENGLNA</sequence>
<name>C3XT08_BRAFL</name>
<evidence type="ECO:0000256" key="1">
    <source>
        <dbReference type="SAM" id="MobiDB-lite"/>
    </source>
</evidence>
<evidence type="ECO:0000259" key="2">
    <source>
        <dbReference type="Pfam" id="PF20499"/>
    </source>
</evidence>
<feature type="region of interest" description="Disordered" evidence="1">
    <location>
        <begin position="316"/>
        <end position="386"/>
    </location>
</feature>
<dbReference type="EMBL" id="GG666461">
    <property type="protein sequence ID" value="EEN68741.1"/>
    <property type="molecule type" value="Genomic_DNA"/>
</dbReference>
<organism>
    <name type="scientific">Branchiostoma floridae</name>
    <name type="common">Florida lancelet</name>
    <name type="synonym">Amphioxus</name>
    <dbReference type="NCBI Taxonomy" id="7739"/>
    <lineage>
        <taxon>Eukaryota</taxon>
        <taxon>Metazoa</taxon>
        <taxon>Chordata</taxon>
        <taxon>Cephalochordata</taxon>
        <taxon>Leptocardii</taxon>
        <taxon>Amphioxiformes</taxon>
        <taxon>Branchiostomatidae</taxon>
        <taxon>Branchiostoma</taxon>
    </lineage>
</organism>
<dbReference type="Pfam" id="PF20499">
    <property type="entry name" value="DUF6729"/>
    <property type="match status" value="1"/>
</dbReference>
<dbReference type="PANTHER" id="PTHR24401">
    <property type="entry name" value="SI:CH211-243P7.3-RELATED"/>
    <property type="match status" value="1"/>
</dbReference>
<evidence type="ECO:0000313" key="3">
    <source>
        <dbReference type="EMBL" id="EEN68741.1"/>
    </source>
</evidence>
<reference evidence="3" key="1">
    <citation type="journal article" date="2008" name="Nature">
        <title>The amphioxus genome and the evolution of the chordate karyotype.</title>
        <authorList>
            <consortium name="US DOE Joint Genome Institute (JGI-PGF)"/>
            <person name="Putnam N.H."/>
            <person name="Butts T."/>
            <person name="Ferrier D.E.K."/>
            <person name="Furlong R.F."/>
            <person name="Hellsten U."/>
            <person name="Kawashima T."/>
            <person name="Robinson-Rechavi M."/>
            <person name="Shoguchi E."/>
            <person name="Terry A."/>
            <person name="Yu J.-K."/>
            <person name="Benito-Gutierrez E.L."/>
            <person name="Dubchak I."/>
            <person name="Garcia-Fernandez J."/>
            <person name="Gibson-Brown J.J."/>
            <person name="Grigoriev I.V."/>
            <person name="Horton A.C."/>
            <person name="de Jong P.J."/>
            <person name="Jurka J."/>
            <person name="Kapitonov V.V."/>
            <person name="Kohara Y."/>
            <person name="Kuroki Y."/>
            <person name="Lindquist E."/>
            <person name="Lucas S."/>
            <person name="Osoegawa K."/>
            <person name="Pennacchio L.A."/>
            <person name="Salamov A.A."/>
            <person name="Satou Y."/>
            <person name="Sauka-Spengler T."/>
            <person name="Schmutz J."/>
            <person name="Shin-I T."/>
            <person name="Toyoda A."/>
            <person name="Bronner-Fraser M."/>
            <person name="Fujiyama A."/>
            <person name="Holland L.Z."/>
            <person name="Holland P.W.H."/>
            <person name="Satoh N."/>
            <person name="Rokhsar D.S."/>
        </authorList>
    </citation>
    <scope>NUCLEOTIDE SEQUENCE [LARGE SCALE GENOMIC DNA]</scope>
    <source>
        <strain evidence="3">S238N-H82</strain>
        <tissue evidence="3">Testes</tissue>
    </source>
</reference>
<feature type="domain" description="DUF6729" evidence="2">
    <location>
        <begin position="4"/>
        <end position="65"/>
    </location>
</feature>
<accession>C3XT08</accession>
<dbReference type="InParanoid" id="C3XT08"/>
<proteinExistence type="predicted"/>
<gene>
    <name evidence="3" type="ORF">BRAFLDRAFT_97289</name>
</gene>
<dbReference type="PANTHER" id="PTHR24401:SF29">
    <property type="entry name" value="SI:CH211-243P7.3-RELATED"/>
    <property type="match status" value="1"/>
</dbReference>
<dbReference type="InterPro" id="IPR046616">
    <property type="entry name" value="DUF6729"/>
</dbReference>
<protein>
    <recommendedName>
        <fullName evidence="2">DUF6729 domain-containing protein</fullName>
    </recommendedName>
</protein>
<dbReference type="AlphaFoldDB" id="C3XT08"/>